<sequence length="129" mass="13526">MQPAGVAGGCAAQGAGLKLTRTHCAAIGAEGGAAHLNAAGARLMNGFGHHDPRGRGLVDSNRNMSSIKAGEANNVAADDVRRDGVPTWRARVVHFNESSVRNHVVRETNNNVVANDVDVNEWVRRPAVG</sequence>
<accession>A0A6J6Q8C7</accession>
<protein>
    <submittedName>
        <fullName evidence="1">Unannotated protein</fullName>
    </submittedName>
</protein>
<dbReference type="EMBL" id="CAEZXM010000286">
    <property type="protein sequence ID" value="CAB4704234.1"/>
    <property type="molecule type" value="Genomic_DNA"/>
</dbReference>
<dbReference type="AlphaFoldDB" id="A0A6J6Q8C7"/>
<reference evidence="1" key="1">
    <citation type="submission" date="2020-05" db="EMBL/GenBank/DDBJ databases">
        <authorList>
            <person name="Chiriac C."/>
            <person name="Salcher M."/>
            <person name="Ghai R."/>
            <person name="Kavagutti S V."/>
        </authorList>
    </citation>
    <scope>NUCLEOTIDE SEQUENCE</scope>
</reference>
<organism evidence="1">
    <name type="scientific">freshwater metagenome</name>
    <dbReference type="NCBI Taxonomy" id="449393"/>
    <lineage>
        <taxon>unclassified sequences</taxon>
        <taxon>metagenomes</taxon>
        <taxon>ecological metagenomes</taxon>
    </lineage>
</organism>
<proteinExistence type="predicted"/>
<evidence type="ECO:0000313" key="1">
    <source>
        <dbReference type="EMBL" id="CAB4704234.1"/>
    </source>
</evidence>
<gene>
    <name evidence="1" type="ORF">UFOPK2366_01420</name>
</gene>
<name>A0A6J6Q8C7_9ZZZZ</name>